<sequence>MELIEQDVKLNIDNVDTQSIKKPSRHGPLLPDTIRAILIGPSGLGEQVIKSNLALKNSIFIFDDVILNNQSPIREFFTMGRHSGASSIFYLAQTYSKTPKQLVRDNSNFLIILKQDDKNLHHIFNDHSSADMIFLKFRKISHLCWNHNDYGFLVIDKTREMGKGRYRCGFHTFIKIK</sequence>
<dbReference type="OrthoDB" id="5988694at2759"/>
<keyword evidence="2" id="KW-1185">Reference proteome</keyword>
<evidence type="ECO:0000313" key="1">
    <source>
        <dbReference type="EMBL" id="KAE9522994.1"/>
    </source>
</evidence>
<dbReference type="Proteomes" id="UP000475862">
    <property type="component" value="Unassembled WGS sequence"/>
</dbReference>
<organism evidence="1 2">
    <name type="scientific">Aphis glycines</name>
    <name type="common">Soybean aphid</name>
    <dbReference type="NCBI Taxonomy" id="307491"/>
    <lineage>
        <taxon>Eukaryota</taxon>
        <taxon>Metazoa</taxon>
        <taxon>Ecdysozoa</taxon>
        <taxon>Arthropoda</taxon>
        <taxon>Hexapoda</taxon>
        <taxon>Insecta</taxon>
        <taxon>Pterygota</taxon>
        <taxon>Neoptera</taxon>
        <taxon>Paraneoptera</taxon>
        <taxon>Hemiptera</taxon>
        <taxon>Sternorrhyncha</taxon>
        <taxon>Aphidomorpha</taxon>
        <taxon>Aphidoidea</taxon>
        <taxon>Aphididae</taxon>
        <taxon>Aphidini</taxon>
        <taxon>Aphis</taxon>
        <taxon>Aphis</taxon>
    </lineage>
</organism>
<protein>
    <submittedName>
        <fullName evidence="1">Uncharacterized protein</fullName>
    </submittedName>
</protein>
<name>A0A6G0SYF9_APHGL</name>
<reference evidence="1 2" key="1">
    <citation type="submission" date="2019-08" db="EMBL/GenBank/DDBJ databases">
        <title>The genome of the soybean aphid Biotype 1, its phylome, world population structure and adaptation to the North American continent.</title>
        <authorList>
            <person name="Giordano R."/>
            <person name="Donthu R.K."/>
            <person name="Hernandez A.G."/>
            <person name="Wright C.L."/>
            <person name="Zimin A.V."/>
        </authorList>
    </citation>
    <scope>NUCLEOTIDE SEQUENCE [LARGE SCALE GENOMIC DNA]</scope>
    <source>
        <tissue evidence="1">Whole aphids</tissue>
    </source>
</reference>
<gene>
    <name evidence="1" type="ORF">AGLY_016625</name>
</gene>
<dbReference type="AlphaFoldDB" id="A0A6G0SYF9"/>
<comment type="caution">
    <text evidence="1">The sequence shown here is derived from an EMBL/GenBank/DDBJ whole genome shotgun (WGS) entry which is preliminary data.</text>
</comment>
<accession>A0A6G0SYF9</accession>
<proteinExistence type="predicted"/>
<dbReference type="EMBL" id="VYZN01000468">
    <property type="protein sequence ID" value="KAE9522994.1"/>
    <property type="molecule type" value="Genomic_DNA"/>
</dbReference>
<evidence type="ECO:0000313" key="2">
    <source>
        <dbReference type="Proteomes" id="UP000475862"/>
    </source>
</evidence>